<organism evidence="1 3">
    <name type="scientific">Rotaria sordida</name>
    <dbReference type="NCBI Taxonomy" id="392033"/>
    <lineage>
        <taxon>Eukaryota</taxon>
        <taxon>Metazoa</taxon>
        <taxon>Spiralia</taxon>
        <taxon>Gnathifera</taxon>
        <taxon>Rotifera</taxon>
        <taxon>Eurotatoria</taxon>
        <taxon>Bdelloidea</taxon>
        <taxon>Philodinida</taxon>
        <taxon>Philodinidae</taxon>
        <taxon>Rotaria</taxon>
    </lineage>
</organism>
<sequence length="78" mass="9177">MKSLKNNTSMKSSKCYASMELSKYCINEIKKNNNTSMKTTEEKYTSMKTTEEKYTSMETTEEKYTSMKTTEEKYTSMK</sequence>
<gene>
    <name evidence="2" type="ORF">OTI717_LOCUS39212</name>
    <name evidence="1" type="ORF">RFH988_LOCUS34490</name>
</gene>
<comment type="caution">
    <text evidence="1">The sequence shown here is derived from an EMBL/GenBank/DDBJ whole genome shotgun (WGS) entry which is preliminary data.</text>
</comment>
<protein>
    <submittedName>
        <fullName evidence="1">Uncharacterized protein</fullName>
    </submittedName>
</protein>
<accession>A0A815KJS7</accession>
<proteinExistence type="predicted"/>
<dbReference type="Proteomes" id="UP000663823">
    <property type="component" value="Unassembled WGS sequence"/>
</dbReference>
<evidence type="ECO:0000313" key="1">
    <source>
        <dbReference type="EMBL" id="CAF1394082.1"/>
    </source>
</evidence>
<dbReference type="AlphaFoldDB" id="A0A815KJS7"/>
<name>A0A815KJS7_9BILA</name>
<dbReference type="EMBL" id="CAJNOO010004793">
    <property type="protein sequence ID" value="CAF1394082.1"/>
    <property type="molecule type" value="Genomic_DNA"/>
</dbReference>
<evidence type="ECO:0000313" key="3">
    <source>
        <dbReference type="Proteomes" id="UP000663882"/>
    </source>
</evidence>
<dbReference type="EMBL" id="CAJOAX010024243">
    <property type="protein sequence ID" value="CAF4216783.1"/>
    <property type="molecule type" value="Genomic_DNA"/>
</dbReference>
<dbReference type="Proteomes" id="UP000663882">
    <property type="component" value="Unassembled WGS sequence"/>
</dbReference>
<evidence type="ECO:0000313" key="2">
    <source>
        <dbReference type="EMBL" id="CAF4216783.1"/>
    </source>
</evidence>
<reference evidence="1" key="1">
    <citation type="submission" date="2021-02" db="EMBL/GenBank/DDBJ databases">
        <authorList>
            <person name="Nowell W R."/>
        </authorList>
    </citation>
    <scope>NUCLEOTIDE SEQUENCE</scope>
</reference>